<protein>
    <submittedName>
        <fullName evidence="1">BHLH domain-containing protein</fullName>
    </submittedName>
</protein>
<dbReference type="WBParaSite" id="GPUH_0000491801-mRNA-1">
    <property type="protein sequence ID" value="GPUH_0000491801-mRNA-1"/>
    <property type="gene ID" value="GPUH_0000491801"/>
</dbReference>
<name>A0A183D870_9BILA</name>
<dbReference type="AlphaFoldDB" id="A0A183D870"/>
<proteinExistence type="predicted"/>
<reference evidence="1" key="1">
    <citation type="submission" date="2016-06" db="UniProtKB">
        <authorList>
            <consortium name="WormBaseParasite"/>
        </authorList>
    </citation>
    <scope>IDENTIFICATION</scope>
</reference>
<accession>A0A183D870</accession>
<evidence type="ECO:0000313" key="1">
    <source>
        <dbReference type="WBParaSite" id="GPUH_0000491801-mRNA-1"/>
    </source>
</evidence>
<organism evidence="1">
    <name type="scientific">Gongylonema pulchrum</name>
    <dbReference type="NCBI Taxonomy" id="637853"/>
    <lineage>
        <taxon>Eukaryota</taxon>
        <taxon>Metazoa</taxon>
        <taxon>Ecdysozoa</taxon>
        <taxon>Nematoda</taxon>
        <taxon>Chromadorea</taxon>
        <taxon>Rhabditida</taxon>
        <taxon>Spirurina</taxon>
        <taxon>Spiruromorpha</taxon>
        <taxon>Spiruroidea</taxon>
        <taxon>Gongylonematidae</taxon>
        <taxon>Gongylonema</taxon>
    </lineage>
</organism>
<sequence>LSDLELHDCVTVDTTHLAVAAHSHFHNSNVSLGNDGRLKVIVKTRERKRRRDSLNRLLRCCTEIENTQNTTVINIHKTCRQPKKGSIGRR</sequence>